<evidence type="ECO:0000313" key="7">
    <source>
        <dbReference type="Proteomes" id="UP000726170"/>
    </source>
</evidence>
<keyword evidence="7" id="KW-1185">Reference proteome</keyword>
<dbReference type="Pfam" id="PF24517">
    <property type="entry name" value="CBM96"/>
    <property type="match status" value="1"/>
</dbReference>
<proteinExistence type="predicted"/>
<dbReference type="NCBIfam" id="NF033679">
    <property type="entry name" value="DNRLRE_dom"/>
    <property type="match status" value="1"/>
</dbReference>
<comment type="caution">
    <text evidence="6">The sequence shown here is derived from an EMBL/GenBank/DDBJ whole genome shotgun (WGS) entry which is preliminary data.</text>
</comment>
<name>A0ABS6EEM7_9CLOT</name>
<evidence type="ECO:0000259" key="5">
    <source>
        <dbReference type="Pfam" id="PF24517"/>
    </source>
</evidence>
<evidence type="ECO:0000256" key="1">
    <source>
        <dbReference type="ARBA" id="ARBA00004613"/>
    </source>
</evidence>
<evidence type="ECO:0000256" key="3">
    <source>
        <dbReference type="ARBA" id="ARBA00022729"/>
    </source>
</evidence>
<gene>
    <name evidence="6" type="ORF">KQI86_04875</name>
</gene>
<accession>A0ABS6EEM7</accession>
<keyword evidence="3" id="KW-0732">Signal</keyword>
<organism evidence="6 7">
    <name type="scientific">Clostridium mobile</name>
    <dbReference type="NCBI Taxonomy" id="2841512"/>
    <lineage>
        <taxon>Bacteria</taxon>
        <taxon>Bacillati</taxon>
        <taxon>Bacillota</taxon>
        <taxon>Clostridia</taxon>
        <taxon>Eubacteriales</taxon>
        <taxon>Clostridiaceae</taxon>
        <taxon>Clostridium</taxon>
    </lineage>
</organism>
<comment type="subcellular location">
    <subcellularLocation>
        <location evidence="1">Secreted</location>
    </subcellularLocation>
</comment>
<evidence type="ECO:0000313" key="6">
    <source>
        <dbReference type="EMBL" id="MBU5483653.1"/>
    </source>
</evidence>
<evidence type="ECO:0000256" key="2">
    <source>
        <dbReference type="ARBA" id="ARBA00022525"/>
    </source>
</evidence>
<dbReference type="RefSeq" id="WP_216438013.1">
    <property type="nucleotide sequence ID" value="NZ_JAHLQF010000001.1"/>
</dbReference>
<feature type="domain" description="DUF6385" evidence="4">
    <location>
        <begin position="210"/>
        <end position="287"/>
    </location>
</feature>
<sequence length="291" mass="32088">MPYLYYMPNKNLYISQYYSNTNFNGAAELFVGKFLDNNDIYQSLLQFDISPIPIGANITSATLKLYIYRNDAPLVTSNIGIYRFLNNFDKNSVTFANVPLIENTPVDVKPVTSQVNTFINFDLTTLVKNWLTGLVPNYGILIKEVNNAYGIVGFRSTFFNNSDYFPVLEVQYDLPCPCSGGGSSFTEYPVEIVTTTNNFTGSTPIPLGAKQATFGVMNIGVLNSAEVILQLSSDGITWIDNILSFVSTPTFVPGDHLIMTTTGHLKYARVSFKSKVANQPATLSIYAATVG</sequence>
<protein>
    <submittedName>
        <fullName evidence="6">DNRLRE domain-containing protein</fullName>
    </submittedName>
</protein>
<keyword evidence="2" id="KW-0964">Secreted</keyword>
<evidence type="ECO:0000259" key="4">
    <source>
        <dbReference type="Pfam" id="PF19912"/>
    </source>
</evidence>
<feature type="domain" description="Carbohydrate-binding module family 96" evidence="5">
    <location>
        <begin position="3"/>
        <end position="157"/>
    </location>
</feature>
<dbReference type="Proteomes" id="UP000726170">
    <property type="component" value="Unassembled WGS sequence"/>
</dbReference>
<reference evidence="6 7" key="1">
    <citation type="submission" date="2021-06" db="EMBL/GenBank/DDBJ databases">
        <authorList>
            <person name="Sun Q."/>
            <person name="Li D."/>
        </authorList>
    </citation>
    <scope>NUCLEOTIDE SEQUENCE [LARGE SCALE GENOMIC DNA]</scope>
    <source>
        <strain evidence="6 7">MSJ-11</strain>
    </source>
</reference>
<dbReference type="EMBL" id="JAHLQF010000001">
    <property type="protein sequence ID" value="MBU5483653.1"/>
    <property type="molecule type" value="Genomic_DNA"/>
</dbReference>
<dbReference type="InterPro" id="IPR045965">
    <property type="entry name" value="DUF6385"/>
</dbReference>
<dbReference type="Pfam" id="PF19912">
    <property type="entry name" value="DUF6385"/>
    <property type="match status" value="1"/>
</dbReference>
<dbReference type="InterPro" id="IPR055372">
    <property type="entry name" value="CBM96"/>
</dbReference>